<evidence type="ECO:0000256" key="1">
    <source>
        <dbReference type="SAM" id="MobiDB-lite"/>
    </source>
</evidence>
<dbReference type="InterPro" id="IPR027922">
    <property type="entry name" value="PRAP"/>
</dbReference>
<dbReference type="PANTHER" id="PTHR37861:SF1">
    <property type="entry name" value="PROLINE-RICH ACIDIC PROTEIN 1"/>
    <property type="match status" value="1"/>
</dbReference>
<dbReference type="RefSeq" id="XP_012410601.1">
    <property type="nucleotide sequence ID" value="XM_012555147.1"/>
</dbReference>
<feature type="compositionally biased region" description="Basic and acidic residues" evidence="1">
    <location>
        <begin position="167"/>
        <end position="179"/>
    </location>
</feature>
<sequence>MAGHRGTGWSASGVPSLTPTVACQPRRCLPGLVLVTSLVAVMLQEAGPALVPQVSVKFKGEKWLSEQDTKEAWGARAVQPPEKDSLLSGLPSPLKPHAATTNVEEKPPGAKPWVDGPWPQALPSLQMLLGPEEDLDSLYHPPPEEDQGVEGPWAQALPSLQVLLGPEEDRDHIYHPAGP</sequence>
<dbReference type="InParanoid" id="A0A2Y9FZJ5"/>
<proteinExistence type="predicted"/>
<reference evidence="3" key="1">
    <citation type="submission" date="2025-08" db="UniProtKB">
        <authorList>
            <consortium name="RefSeq"/>
        </authorList>
    </citation>
    <scope>IDENTIFICATION</scope>
</reference>
<organism evidence="2 3">
    <name type="scientific">Trichechus manatus latirostris</name>
    <name type="common">Florida manatee</name>
    <dbReference type="NCBI Taxonomy" id="127582"/>
    <lineage>
        <taxon>Eukaryota</taxon>
        <taxon>Metazoa</taxon>
        <taxon>Chordata</taxon>
        <taxon>Craniata</taxon>
        <taxon>Vertebrata</taxon>
        <taxon>Euteleostomi</taxon>
        <taxon>Mammalia</taxon>
        <taxon>Eutheria</taxon>
        <taxon>Afrotheria</taxon>
        <taxon>Sirenia</taxon>
        <taxon>Trichechidae</taxon>
        <taxon>Trichechus</taxon>
    </lineage>
</organism>
<dbReference type="GeneID" id="105756211"/>
<dbReference type="Pfam" id="PF15314">
    <property type="entry name" value="PRAP"/>
    <property type="match status" value="1"/>
</dbReference>
<accession>A0A2Y9FZJ5</accession>
<evidence type="ECO:0000313" key="3">
    <source>
        <dbReference type="RefSeq" id="XP_012410601.1"/>
    </source>
</evidence>
<dbReference type="KEGG" id="tmu:105756211"/>
<dbReference type="AlphaFoldDB" id="A0A2Y9FZJ5"/>
<keyword evidence="2" id="KW-1185">Reference proteome</keyword>
<feature type="region of interest" description="Disordered" evidence="1">
    <location>
        <begin position="72"/>
        <end position="117"/>
    </location>
</feature>
<dbReference type="FunCoup" id="A0A2Y9FZJ5">
    <property type="interactions" value="147"/>
</dbReference>
<dbReference type="CTD" id="118471"/>
<dbReference type="OrthoDB" id="9938040at2759"/>
<gene>
    <name evidence="3" type="primary">PRAP1</name>
</gene>
<feature type="compositionally biased region" description="Low complexity" evidence="1">
    <location>
        <begin position="86"/>
        <end position="96"/>
    </location>
</feature>
<name>A0A2Y9FZJ5_TRIMA</name>
<feature type="region of interest" description="Disordered" evidence="1">
    <location>
        <begin position="133"/>
        <end position="179"/>
    </location>
</feature>
<dbReference type="Proteomes" id="UP000248480">
    <property type="component" value="Unplaced"/>
</dbReference>
<dbReference type="PANTHER" id="PTHR37861">
    <property type="entry name" value="PROLINE-RICH ACIDIC PROTEIN 1"/>
    <property type="match status" value="1"/>
</dbReference>
<evidence type="ECO:0000313" key="2">
    <source>
        <dbReference type="Proteomes" id="UP000248480"/>
    </source>
</evidence>
<dbReference type="STRING" id="127582.A0A2Y9FZJ5"/>
<protein>
    <submittedName>
        <fullName evidence="3">Proline-rich acidic protein 1</fullName>
    </submittedName>
</protein>